<sequence length="170" mass="18455">TEPKAEWFLTTSDKIIKITEAMCSAEFDCPLYSKLNFDCEKFDGCTPARVSPDQSKINCSAGLELKFGDHTGSTITCNVGDGLYRDGGNFAPRGASVHCQKSKLSGGAGARRMSAATVVGIVVGSIALLIIAVITLLLCLKWRRKRKETQSTHSTTTNNEEVKTARRYDS</sequence>
<organism evidence="3 4">
    <name type="scientific">Pristionchus fissidentatus</name>
    <dbReference type="NCBI Taxonomy" id="1538716"/>
    <lineage>
        <taxon>Eukaryota</taxon>
        <taxon>Metazoa</taxon>
        <taxon>Ecdysozoa</taxon>
        <taxon>Nematoda</taxon>
        <taxon>Chromadorea</taxon>
        <taxon>Rhabditida</taxon>
        <taxon>Rhabditina</taxon>
        <taxon>Diplogasteromorpha</taxon>
        <taxon>Diplogasteroidea</taxon>
        <taxon>Neodiplogasteridae</taxon>
        <taxon>Pristionchus</taxon>
    </lineage>
</organism>
<evidence type="ECO:0000256" key="2">
    <source>
        <dbReference type="SAM" id="Phobius"/>
    </source>
</evidence>
<feature type="non-terminal residue" evidence="3">
    <location>
        <position position="1"/>
    </location>
</feature>
<proteinExistence type="predicted"/>
<keyword evidence="2" id="KW-0472">Membrane</keyword>
<reference evidence="3" key="1">
    <citation type="submission" date="2023-10" db="EMBL/GenBank/DDBJ databases">
        <title>Genome assembly of Pristionchus species.</title>
        <authorList>
            <person name="Yoshida K."/>
            <person name="Sommer R.J."/>
        </authorList>
    </citation>
    <scope>NUCLEOTIDE SEQUENCE</scope>
    <source>
        <strain evidence="3">RS5133</strain>
    </source>
</reference>
<feature type="compositionally biased region" description="Basic and acidic residues" evidence="1">
    <location>
        <begin position="160"/>
        <end position="170"/>
    </location>
</feature>
<evidence type="ECO:0000313" key="3">
    <source>
        <dbReference type="EMBL" id="GMT08815.1"/>
    </source>
</evidence>
<dbReference type="Proteomes" id="UP001432322">
    <property type="component" value="Unassembled WGS sequence"/>
</dbReference>
<feature type="transmembrane region" description="Helical" evidence="2">
    <location>
        <begin position="118"/>
        <end position="140"/>
    </location>
</feature>
<evidence type="ECO:0008006" key="5">
    <source>
        <dbReference type="Google" id="ProtNLM"/>
    </source>
</evidence>
<comment type="caution">
    <text evidence="3">The sequence shown here is derived from an EMBL/GenBank/DDBJ whole genome shotgun (WGS) entry which is preliminary data.</text>
</comment>
<evidence type="ECO:0000256" key="1">
    <source>
        <dbReference type="SAM" id="MobiDB-lite"/>
    </source>
</evidence>
<name>A0AAV5URF0_9BILA</name>
<gene>
    <name evidence="3" type="ORF">PFISCL1PPCAC_112</name>
</gene>
<evidence type="ECO:0000313" key="4">
    <source>
        <dbReference type="Proteomes" id="UP001432322"/>
    </source>
</evidence>
<dbReference type="EMBL" id="BTSY01000001">
    <property type="protein sequence ID" value="GMT08815.1"/>
    <property type="molecule type" value="Genomic_DNA"/>
</dbReference>
<dbReference type="AlphaFoldDB" id="A0AAV5URF0"/>
<accession>A0AAV5URF0</accession>
<protein>
    <recommendedName>
        <fullName evidence="5">Sushi domain-containing protein</fullName>
    </recommendedName>
</protein>
<feature type="non-terminal residue" evidence="3">
    <location>
        <position position="170"/>
    </location>
</feature>
<feature type="region of interest" description="Disordered" evidence="1">
    <location>
        <begin position="148"/>
        <end position="170"/>
    </location>
</feature>
<keyword evidence="4" id="KW-1185">Reference proteome</keyword>
<keyword evidence="2" id="KW-0812">Transmembrane</keyword>
<keyword evidence="2" id="KW-1133">Transmembrane helix</keyword>